<evidence type="ECO:0000259" key="2">
    <source>
        <dbReference type="Pfam" id="PF07589"/>
    </source>
</evidence>
<dbReference type="Pfam" id="PF07589">
    <property type="entry name" value="PEP-CTERM"/>
    <property type="match status" value="1"/>
</dbReference>
<dbReference type="Proteomes" id="UP000529637">
    <property type="component" value="Unassembled WGS sequence"/>
</dbReference>
<proteinExistence type="predicted"/>
<gene>
    <name evidence="3" type="ORF">HQN59_15045</name>
</gene>
<protein>
    <submittedName>
        <fullName evidence="3">PEP-CTERM sorting domain-containing protein</fullName>
    </submittedName>
</protein>
<dbReference type="EMBL" id="JABWMJ010000007">
    <property type="protein sequence ID" value="NUZ07080.1"/>
    <property type="molecule type" value="Genomic_DNA"/>
</dbReference>
<dbReference type="RefSeq" id="WP_176069942.1">
    <property type="nucleotide sequence ID" value="NZ_JABWMJ010000007.1"/>
</dbReference>
<feature type="chain" id="PRO_5031166832" evidence="1">
    <location>
        <begin position="26"/>
        <end position="214"/>
    </location>
</feature>
<feature type="signal peptide" evidence="1">
    <location>
        <begin position="1"/>
        <end position="25"/>
    </location>
</feature>
<name>A0A7Y6NPS9_9BURK</name>
<keyword evidence="4" id="KW-1185">Reference proteome</keyword>
<dbReference type="NCBIfam" id="TIGR02595">
    <property type="entry name" value="PEP_CTERM"/>
    <property type="match status" value="1"/>
</dbReference>
<reference evidence="3 4" key="1">
    <citation type="submission" date="2020-06" db="EMBL/GenBank/DDBJ databases">
        <title>Schlegella sp. ID0723 isolated from air conditioner.</title>
        <authorList>
            <person name="Kim D.Y."/>
            <person name="Kim D.-U."/>
        </authorList>
    </citation>
    <scope>NUCLEOTIDE SEQUENCE [LARGE SCALE GENOMIC DNA]</scope>
    <source>
        <strain evidence="3 4">ID0723</strain>
    </source>
</reference>
<evidence type="ECO:0000256" key="1">
    <source>
        <dbReference type="SAM" id="SignalP"/>
    </source>
</evidence>
<sequence>MSFNTSVLKVAAAAALVALSSAASAAIVVSSSTAAFNQNQFAPASQSFNGLPIGFTASPYTVNAGMYSFSATSEGGFYSAGSGADTWLSTNFSGASITFSGFNDRVKAIGGNFFGADVDGMFLAGQNITISVLDALGATAVETILNATASSFRGFTSNASLVSLTVSIADRGSFVAVNDLLIAQVPEPTTLALMLAAVGVAGAVTRRRKAAPRA</sequence>
<evidence type="ECO:0000313" key="3">
    <source>
        <dbReference type="EMBL" id="NUZ07080.1"/>
    </source>
</evidence>
<feature type="domain" description="Ice-binding protein C-terminal" evidence="2">
    <location>
        <begin position="184"/>
        <end position="208"/>
    </location>
</feature>
<keyword evidence="1" id="KW-0732">Signal</keyword>
<organism evidence="3 4">
    <name type="scientific">Piscinibacter koreensis</name>
    <dbReference type="NCBI Taxonomy" id="2742824"/>
    <lineage>
        <taxon>Bacteria</taxon>
        <taxon>Pseudomonadati</taxon>
        <taxon>Pseudomonadota</taxon>
        <taxon>Betaproteobacteria</taxon>
        <taxon>Burkholderiales</taxon>
        <taxon>Sphaerotilaceae</taxon>
        <taxon>Piscinibacter</taxon>
    </lineage>
</organism>
<dbReference type="InterPro" id="IPR013424">
    <property type="entry name" value="Ice-binding_C"/>
</dbReference>
<accession>A0A7Y6NPS9</accession>
<evidence type="ECO:0000313" key="4">
    <source>
        <dbReference type="Proteomes" id="UP000529637"/>
    </source>
</evidence>
<dbReference type="AlphaFoldDB" id="A0A7Y6NPS9"/>
<comment type="caution">
    <text evidence="3">The sequence shown here is derived from an EMBL/GenBank/DDBJ whole genome shotgun (WGS) entry which is preliminary data.</text>
</comment>